<protein>
    <submittedName>
        <fullName evidence="2">Uncharacterized protein</fullName>
    </submittedName>
</protein>
<reference evidence="2 3" key="1">
    <citation type="submission" date="2016-10" db="EMBL/GenBank/DDBJ databases">
        <authorList>
            <person name="de Groot N.N."/>
        </authorList>
    </citation>
    <scope>NUCLEOTIDE SEQUENCE [LARGE SCALE GENOMIC DNA]</scope>
    <source>
        <strain evidence="2 3">LMG 27731</strain>
    </source>
</reference>
<reference evidence="1 4" key="2">
    <citation type="submission" date="2021-02" db="EMBL/GenBank/DDBJ databases">
        <authorList>
            <person name="Vanwijnsberghe S."/>
        </authorList>
    </citation>
    <scope>NUCLEOTIDE SEQUENCE [LARGE SCALE GENOMIC DNA]</scope>
    <source>
        <strain evidence="1 4">R-69658</strain>
    </source>
</reference>
<sequence length="56" mass="6032">MVGERGKRASGGLIPTISPPFAHVPRRMPVAINVAVRCGPVFAQRPRLARVPGLHH</sequence>
<evidence type="ECO:0000313" key="3">
    <source>
        <dbReference type="Proteomes" id="UP000198844"/>
    </source>
</evidence>
<dbReference type="EMBL" id="FPBH01000002">
    <property type="protein sequence ID" value="SFT55181.1"/>
    <property type="molecule type" value="Genomic_DNA"/>
</dbReference>
<dbReference type="Proteomes" id="UP000674425">
    <property type="component" value="Unassembled WGS sequence"/>
</dbReference>
<accession>A0A1I6YYD5</accession>
<proteinExistence type="predicted"/>
<evidence type="ECO:0000313" key="1">
    <source>
        <dbReference type="EMBL" id="CAE6764019.1"/>
    </source>
</evidence>
<organism evidence="2 3">
    <name type="scientific">Paraburkholderia aspalathi</name>
    <dbReference type="NCBI Taxonomy" id="1324617"/>
    <lineage>
        <taxon>Bacteria</taxon>
        <taxon>Pseudomonadati</taxon>
        <taxon>Pseudomonadota</taxon>
        <taxon>Betaproteobacteria</taxon>
        <taxon>Burkholderiales</taxon>
        <taxon>Burkholderiaceae</taxon>
        <taxon>Paraburkholderia</taxon>
    </lineage>
</organism>
<dbReference type="EMBL" id="CAJNAU010000028">
    <property type="protein sequence ID" value="CAE6764019.1"/>
    <property type="molecule type" value="Genomic_DNA"/>
</dbReference>
<name>A0A1I6YYD5_9BURK</name>
<keyword evidence="4" id="KW-1185">Reference proteome</keyword>
<evidence type="ECO:0000313" key="4">
    <source>
        <dbReference type="Proteomes" id="UP000674425"/>
    </source>
</evidence>
<gene>
    <name evidence="1" type="ORF">R69658_03301</name>
    <name evidence="2" type="ORF">SAMN05192563_100217</name>
</gene>
<evidence type="ECO:0000313" key="2">
    <source>
        <dbReference type="EMBL" id="SFT55181.1"/>
    </source>
</evidence>
<dbReference type="AlphaFoldDB" id="A0A1I6YYD5"/>
<dbReference type="Proteomes" id="UP000198844">
    <property type="component" value="Unassembled WGS sequence"/>
</dbReference>